<gene>
    <name evidence="1" type="ORF">P6Z85_15475</name>
</gene>
<proteinExistence type="predicted"/>
<dbReference type="RefSeq" id="WP_272018945.1">
    <property type="nucleotide sequence ID" value="NZ_CP116520.1"/>
</dbReference>
<evidence type="ECO:0000313" key="2">
    <source>
        <dbReference type="Proteomes" id="UP001260956"/>
    </source>
</evidence>
<dbReference type="Proteomes" id="UP001260956">
    <property type="component" value="Unassembled WGS sequence"/>
</dbReference>
<evidence type="ECO:0000313" key="1">
    <source>
        <dbReference type="EMBL" id="MDT2371495.1"/>
    </source>
</evidence>
<protein>
    <submittedName>
        <fullName evidence="1">Uncharacterized protein</fullName>
    </submittedName>
</protein>
<reference evidence="1" key="1">
    <citation type="submission" date="2023-03" db="EMBL/GenBank/DDBJ databases">
        <authorList>
            <person name="Shen W."/>
            <person name="Cai J."/>
        </authorList>
    </citation>
    <scope>NUCLEOTIDE SEQUENCE</scope>
    <source>
        <strain evidence="1">B1010-2</strain>
    </source>
</reference>
<organism evidence="1 2">
    <name type="scientific">Enterococcus faecium</name>
    <name type="common">Streptococcus faecium</name>
    <dbReference type="NCBI Taxonomy" id="1352"/>
    <lineage>
        <taxon>Bacteria</taxon>
        <taxon>Bacillati</taxon>
        <taxon>Bacillota</taxon>
        <taxon>Bacilli</taxon>
        <taxon>Lactobacillales</taxon>
        <taxon>Enterococcaceae</taxon>
        <taxon>Enterococcus</taxon>
    </lineage>
</organism>
<comment type="caution">
    <text evidence="1">The sequence shown here is derived from an EMBL/GenBank/DDBJ whole genome shotgun (WGS) entry which is preliminary data.</text>
</comment>
<dbReference type="EMBL" id="JARPTX010000176">
    <property type="protein sequence ID" value="MDT2371495.1"/>
    <property type="molecule type" value="Genomic_DNA"/>
</dbReference>
<dbReference type="AlphaFoldDB" id="A0AAW8RLD5"/>
<sequence length="142" mass="16644">MEIENFEQKKQILSNLLIDGFDNVNYSHKLLFKSELDDEKEFDKQKDLMCALTYLNQAHAIFTNAYTFIALNDELLGGRQEFDNILHQFTEFNTEFLNNVRTNHSHQWSDIEFKRLVDSFEAASGLLNGHERIQGLINEARK</sequence>
<accession>A0AAW8RLD5</accession>
<name>A0AAW8RLD5_ENTFC</name>